<comment type="caution">
    <text evidence="3">The sequence shown here is derived from an EMBL/GenBank/DDBJ whole genome shotgun (WGS) entry which is preliminary data.</text>
</comment>
<reference evidence="4" key="1">
    <citation type="journal article" date="2019" name="Int. J. Syst. Evol. Microbiol.">
        <title>The Global Catalogue of Microorganisms (GCM) 10K type strain sequencing project: providing services to taxonomists for standard genome sequencing and annotation.</title>
        <authorList>
            <consortium name="The Broad Institute Genomics Platform"/>
            <consortium name="The Broad Institute Genome Sequencing Center for Infectious Disease"/>
            <person name="Wu L."/>
            <person name="Ma J."/>
        </authorList>
    </citation>
    <scope>NUCLEOTIDE SEQUENCE [LARGE SCALE GENOMIC DNA]</scope>
    <source>
        <strain evidence="4">CGMCC 1.19062</strain>
    </source>
</reference>
<dbReference type="Gene3D" id="3.40.50.150">
    <property type="entry name" value="Vaccinia Virus protein VP39"/>
    <property type="match status" value="1"/>
</dbReference>
<gene>
    <name evidence="3" type="ORF">ACFSM5_21255</name>
</gene>
<dbReference type="CDD" id="cd02440">
    <property type="entry name" value="AdoMet_MTases"/>
    <property type="match status" value="1"/>
</dbReference>
<dbReference type="Pfam" id="PF06325">
    <property type="entry name" value="PrmA"/>
    <property type="match status" value="1"/>
</dbReference>
<dbReference type="RefSeq" id="WP_379878787.1">
    <property type="nucleotide sequence ID" value="NZ_JBHUIP010000016.1"/>
</dbReference>
<dbReference type="PANTHER" id="PTHR43648">
    <property type="entry name" value="ELECTRON TRANSFER FLAVOPROTEIN BETA SUBUNIT LYSINE METHYLTRANSFERASE"/>
    <property type="match status" value="1"/>
</dbReference>
<keyword evidence="2" id="KW-0808">Transferase</keyword>
<evidence type="ECO:0000256" key="1">
    <source>
        <dbReference type="ARBA" id="ARBA00022603"/>
    </source>
</evidence>
<dbReference type="PANTHER" id="PTHR43648:SF1">
    <property type="entry name" value="ELECTRON TRANSFER FLAVOPROTEIN BETA SUBUNIT LYSINE METHYLTRANSFERASE"/>
    <property type="match status" value="1"/>
</dbReference>
<keyword evidence="4" id="KW-1185">Reference proteome</keyword>
<accession>A0ABW5DXE5</accession>
<keyword evidence="1 3" id="KW-0489">Methyltransferase</keyword>
<protein>
    <submittedName>
        <fullName evidence="3">Class I SAM-dependent methyltransferase</fullName>
    </submittedName>
</protein>
<dbReference type="GO" id="GO:0008168">
    <property type="term" value="F:methyltransferase activity"/>
    <property type="evidence" value="ECO:0007669"/>
    <property type="project" value="UniProtKB-KW"/>
</dbReference>
<dbReference type="InterPro" id="IPR029063">
    <property type="entry name" value="SAM-dependent_MTases_sf"/>
</dbReference>
<evidence type="ECO:0000313" key="3">
    <source>
        <dbReference type="EMBL" id="MFD2265443.1"/>
    </source>
</evidence>
<organism evidence="3 4">
    <name type="scientific">Lacibacterium aquatile</name>
    <dbReference type="NCBI Taxonomy" id="1168082"/>
    <lineage>
        <taxon>Bacteria</taxon>
        <taxon>Pseudomonadati</taxon>
        <taxon>Pseudomonadota</taxon>
        <taxon>Alphaproteobacteria</taxon>
        <taxon>Rhodospirillales</taxon>
        <taxon>Rhodospirillaceae</taxon>
    </lineage>
</organism>
<evidence type="ECO:0000313" key="4">
    <source>
        <dbReference type="Proteomes" id="UP001597295"/>
    </source>
</evidence>
<name>A0ABW5DXE5_9PROT</name>
<evidence type="ECO:0000256" key="2">
    <source>
        <dbReference type="ARBA" id="ARBA00022679"/>
    </source>
</evidence>
<dbReference type="SUPFAM" id="SSF53335">
    <property type="entry name" value="S-adenosyl-L-methionine-dependent methyltransferases"/>
    <property type="match status" value="1"/>
</dbReference>
<proteinExistence type="predicted"/>
<dbReference type="GO" id="GO:0032259">
    <property type="term" value="P:methylation"/>
    <property type="evidence" value="ECO:0007669"/>
    <property type="project" value="UniProtKB-KW"/>
</dbReference>
<dbReference type="InterPro" id="IPR050078">
    <property type="entry name" value="Ribosomal_L11_MeTrfase_PrmA"/>
</dbReference>
<dbReference type="Proteomes" id="UP001597295">
    <property type="component" value="Unassembled WGS sequence"/>
</dbReference>
<sequence length="217" mass="23223">MTIDPAAFIRAETLLKPLEFVPELRLHLADVAVDLWQATEETLEKTGLPPPYWAFAWPGGQGLARYLLDHPAIVAGKRVVDLGAGSGLTSLAAAKAGAASVLAVDIDVFALAAIQLNAAANGVTIATSDADLMAEPLKDCDLLLIGDLCYERPLAERVTTWARAQAARGIPVLLADPGRAYLPETGLQRITTYTIPTNLDLEDHESRETAIFRLMAP</sequence>
<dbReference type="EMBL" id="JBHUIP010000016">
    <property type="protein sequence ID" value="MFD2265443.1"/>
    <property type="molecule type" value="Genomic_DNA"/>
</dbReference>